<dbReference type="InterPro" id="IPR012312">
    <property type="entry name" value="Hemerythrin-like"/>
</dbReference>
<proteinExistence type="predicted"/>
<name>A0ABW7NDG1_9BACT</name>
<evidence type="ECO:0000259" key="1">
    <source>
        <dbReference type="Pfam" id="PF01814"/>
    </source>
</evidence>
<reference evidence="2 3" key="1">
    <citation type="journal article" date="2013" name="Int. J. Syst. Evol. Microbiol.">
        <title>Marinoscillum luteum sp. nov., isolated from marine sediment.</title>
        <authorList>
            <person name="Cha I.T."/>
            <person name="Park S.J."/>
            <person name="Kim S.J."/>
            <person name="Kim J.G."/>
            <person name="Jung M.Y."/>
            <person name="Shin K.S."/>
            <person name="Kwon K.K."/>
            <person name="Yang S.H."/>
            <person name="Seo Y.S."/>
            <person name="Rhee S.K."/>
        </authorList>
    </citation>
    <scope>NUCLEOTIDE SEQUENCE [LARGE SCALE GENOMIC DNA]</scope>
    <source>
        <strain evidence="2 3">KCTC 23939</strain>
    </source>
</reference>
<dbReference type="EMBL" id="JBIPKE010000020">
    <property type="protein sequence ID" value="MFH6985574.1"/>
    <property type="molecule type" value="Genomic_DNA"/>
</dbReference>
<accession>A0ABW7NDG1</accession>
<keyword evidence="3" id="KW-1185">Reference proteome</keyword>
<organism evidence="2 3">
    <name type="scientific">Marinoscillum luteum</name>
    <dbReference type="NCBI Taxonomy" id="861051"/>
    <lineage>
        <taxon>Bacteria</taxon>
        <taxon>Pseudomonadati</taxon>
        <taxon>Bacteroidota</taxon>
        <taxon>Cytophagia</taxon>
        <taxon>Cytophagales</taxon>
        <taxon>Reichenbachiellaceae</taxon>
        <taxon>Marinoscillum</taxon>
    </lineage>
</organism>
<evidence type="ECO:0000313" key="3">
    <source>
        <dbReference type="Proteomes" id="UP001610063"/>
    </source>
</evidence>
<gene>
    <name evidence="2" type="ORF">ACHKAR_19130</name>
</gene>
<dbReference type="RefSeq" id="WP_395418997.1">
    <property type="nucleotide sequence ID" value="NZ_JBIPKE010000020.1"/>
</dbReference>
<protein>
    <submittedName>
        <fullName evidence="2">Hemerythrin domain-containing protein</fullName>
    </submittedName>
</protein>
<feature type="domain" description="Hemerythrin-like" evidence="1">
    <location>
        <begin position="38"/>
        <end position="122"/>
    </location>
</feature>
<evidence type="ECO:0000313" key="2">
    <source>
        <dbReference type="EMBL" id="MFH6985574.1"/>
    </source>
</evidence>
<dbReference type="Proteomes" id="UP001610063">
    <property type="component" value="Unassembled WGS sequence"/>
</dbReference>
<comment type="caution">
    <text evidence="2">The sequence shown here is derived from an EMBL/GenBank/DDBJ whole genome shotgun (WGS) entry which is preliminary data.</text>
</comment>
<dbReference type="Pfam" id="PF01814">
    <property type="entry name" value="Hemerythrin"/>
    <property type="match status" value="1"/>
</dbReference>
<sequence>MQSTKPLKRHKFLQPLSHEHHHSLLLCWKIRMGFRKQIELKRIKRYTDWYFQQHISPHFSLEEQHLFPILGMDHPSVKKALAEHRRLKRLFTDEHEFKKNLSRIEEELESHIRFEERVLFQEIQLQISKHQLELPAILHQELPYEENTSDPFWE</sequence>